<dbReference type="InterPro" id="IPR011009">
    <property type="entry name" value="Kinase-like_dom_sf"/>
</dbReference>
<feature type="domain" description="Apple" evidence="4">
    <location>
        <begin position="235"/>
        <end position="302"/>
    </location>
</feature>
<dbReference type="InterPro" id="IPR003609">
    <property type="entry name" value="Pan_app"/>
</dbReference>
<dbReference type="PANTHER" id="PTHR32444">
    <property type="entry name" value="BULB-TYPE LECTIN DOMAIN-CONTAINING PROTEIN"/>
    <property type="match status" value="1"/>
</dbReference>
<protein>
    <recommendedName>
        <fullName evidence="4">Apple domain-containing protein</fullName>
    </recommendedName>
</protein>
<dbReference type="Pfam" id="PF08276">
    <property type="entry name" value="PAN_2"/>
    <property type="match status" value="1"/>
</dbReference>
<comment type="caution">
    <text evidence="5">The sequence shown here is derived from an EMBL/GenBank/DDBJ whole genome shotgun (WGS) entry which is preliminary data.</text>
</comment>
<dbReference type="SUPFAM" id="SSF56112">
    <property type="entry name" value="Protein kinase-like (PK-like)"/>
    <property type="match status" value="1"/>
</dbReference>
<dbReference type="SMART" id="SM00473">
    <property type="entry name" value="PAN_AP"/>
    <property type="match status" value="1"/>
</dbReference>
<dbReference type="EMBL" id="JANJYJ010000007">
    <property type="protein sequence ID" value="KAK3199611.1"/>
    <property type="molecule type" value="Genomic_DNA"/>
</dbReference>
<dbReference type="CDD" id="cd01098">
    <property type="entry name" value="PAN_AP_plant"/>
    <property type="match status" value="1"/>
</dbReference>
<dbReference type="Pfam" id="PF10536">
    <property type="entry name" value="PMD"/>
    <property type="match status" value="1"/>
</dbReference>
<dbReference type="Gene3D" id="3.30.200.20">
    <property type="entry name" value="Phosphorylase Kinase, domain 1"/>
    <property type="match status" value="1"/>
</dbReference>
<organism evidence="5 6">
    <name type="scientific">Dipteronia sinensis</name>
    <dbReference type="NCBI Taxonomy" id="43782"/>
    <lineage>
        <taxon>Eukaryota</taxon>
        <taxon>Viridiplantae</taxon>
        <taxon>Streptophyta</taxon>
        <taxon>Embryophyta</taxon>
        <taxon>Tracheophyta</taxon>
        <taxon>Spermatophyta</taxon>
        <taxon>Magnoliopsida</taxon>
        <taxon>eudicotyledons</taxon>
        <taxon>Gunneridae</taxon>
        <taxon>Pentapetalae</taxon>
        <taxon>rosids</taxon>
        <taxon>malvids</taxon>
        <taxon>Sapindales</taxon>
        <taxon>Sapindaceae</taxon>
        <taxon>Hippocastanoideae</taxon>
        <taxon>Acereae</taxon>
        <taxon>Dipteronia</taxon>
    </lineage>
</organism>
<dbReference type="GO" id="GO:0048544">
    <property type="term" value="P:recognition of pollen"/>
    <property type="evidence" value="ECO:0007669"/>
    <property type="project" value="InterPro"/>
</dbReference>
<dbReference type="PROSITE" id="PS50948">
    <property type="entry name" value="PAN"/>
    <property type="match status" value="1"/>
</dbReference>
<keyword evidence="3" id="KW-1133">Transmembrane helix</keyword>
<gene>
    <name evidence="5" type="ORF">Dsin_023026</name>
</gene>
<evidence type="ECO:0000256" key="3">
    <source>
        <dbReference type="SAM" id="Phobius"/>
    </source>
</evidence>
<dbReference type="Proteomes" id="UP001281410">
    <property type="component" value="Unassembled WGS sequence"/>
</dbReference>
<evidence type="ECO:0000313" key="5">
    <source>
        <dbReference type="EMBL" id="KAK3199611.1"/>
    </source>
</evidence>
<dbReference type="PANTHER" id="PTHR32444:SF118">
    <property type="entry name" value="OS09G0551150 PROTEIN"/>
    <property type="match status" value="1"/>
</dbReference>
<evidence type="ECO:0000313" key="6">
    <source>
        <dbReference type="Proteomes" id="UP001281410"/>
    </source>
</evidence>
<keyword evidence="3" id="KW-0812">Transmembrane</keyword>
<name>A0AAE0A452_9ROSI</name>
<dbReference type="InterPro" id="IPR000858">
    <property type="entry name" value="S_locus_glycoprot_dom"/>
</dbReference>
<reference evidence="5" key="1">
    <citation type="journal article" date="2023" name="Plant J.">
        <title>Genome sequences and population genomics provide insights into the demographic history, inbreeding, and mutation load of two 'living fossil' tree species of Dipteronia.</title>
        <authorList>
            <person name="Feng Y."/>
            <person name="Comes H.P."/>
            <person name="Chen J."/>
            <person name="Zhu S."/>
            <person name="Lu R."/>
            <person name="Zhang X."/>
            <person name="Li P."/>
            <person name="Qiu J."/>
            <person name="Olsen K.M."/>
            <person name="Qiu Y."/>
        </authorList>
    </citation>
    <scope>NUCLEOTIDE SEQUENCE</scope>
    <source>
        <strain evidence="5">NBL</strain>
    </source>
</reference>
<evidence type="ECO:0000256" key="1">
    <source>
        <dbReference type="ARBA" id="ARBA00022729"/>
    </source>
</evidence>
<sequence>MPKTNLIKIGEPRCAQWHKQLTGVGNVRTILDSAGVSFDWPPYAKPLNNWNLPDFYAEKEMSVSVDADLPEEFSSFALCLRTSELVGLDCVENYFPHRVAMQFGIRPPSNDRRHRLVILTNHSGSRLEKARGGPKPTLAPMKDPSLVIGEDELQRDGTMHRRVWNWKTTEWSILYSWPFDLCDYYAQCGANNNCRINKMPICECLKGFIPKAEDEWDTQGLSQSRKCIEKSSSDCPSGEGFLRLPAIKLPDFYWSNNSMNIKECEAECFKNCSCKAYASPDVTGGDSGCLMWFGDLTDIRECPPGFSWGQDIFLRVPASELVQHYLNKKKIIKIIAVVSTITWIFILVLVLCTVWKKRKNRGLESRKEEAEVPSIDLGTIAAATNNFLPENMIGKGGFGPVYKMRYYLPSKMVISDPEDIWLLDED</sequence>
<accession>A0AAE0A452</accession>
<dbReference type="Pfam" id="PF00954">
    <property type="entry name" value="S_locus_glycop"/>
    <property type="match status" value="1"/>
</dbReference>
<keyword evidence="6" id="KW-1185">Reference proteome</keyword>
<proteinExistence type="predicted"/>
<keyword evidence="2" id="KW-1015">Disulfide bond</keyword>
<keyword evidence="3" id="KW-0472">Membrane</keyword>
<feature type="transmembrane region" description="Helical" evidence="3">
    <location>
        <begin position="334"/>
        <end position="355"/>
    </location>
</feature>
<evidence type="ECO:0000256" key="2">
    <source>
        <dbReference type="ARBA" id="ARBA00023157"/>
    </source>
</evidence>
<dbReference type="AlphaFoldDB" id="A0AAE0A452"/>
<evidence type="ECO:0000259" key="4">
    <source>
        <dbReference type="PROSITE" id="PS50948"/>
    </source>
</evidence>
<keyword evidence="1" id="KW-0732">Signal</keyword>
<dbReference type="InterPro" id="IPR019557">
    <property type="entry name" value="AminoTfrase-like_pln_mobile"/>
</dbReference>